<dbReference type="AlphaFoldDB" id="A0A9Q4KQH0"/>
<dbReference type="RefSeq" id="WP_269480550.1">
    <property type="nucleotide sequence ID" value="NZ_JAPXGP010000006.1"/>
</dbReference>
<dbReference type="Proteomes" id="UP001075461">
    <property type="component" value="Unassembled WGS sequence"/>
</dbReference>
<proteinExistence type="predicted"/>
<reference evidence="1" key="1">
    <citation type="submission" date="2022-12" db="EMBL/GenBank/DDBJ databases">
        <title>Species Delineation and Comparative Genomics within the Campylobacter ureolyticus Complex.</title>
        <authorList>
            <person name="Maki J."/>
            <person name="Howard M."/>
            <person name="Connelly S."/>
            <person name="Hardy D.J."/>
            <person name="Cameron A."/>
        </authorList>
    </citation>
    <scope>NUCLEOTIDE SEQUENCE</scope>
    <source>
        <strain evidence="1">URMC_786</strain>
    </source>
</reference>
<protein>
    <submittedName>
        <fullName evidence="1">Uncharacterized protein</fullName>
    </submittedName>
</protein>
<name>A0A9Q4KQH0_9BACT</name>
<evidence type="ECO:0000313" key="1">
    <source>
        <dbReference type="EMBL" id="MCZ6162312.1"/>
    </source>
</evidence>
<sequence length="56" mass="6394">MWLSSKEAVEILGVNLRKLQRVISKAQKQNQKILTIYTKIISYKMTDGVGRDGKTL</sequence>
<comment type="caution">
    <text evidence="1">The sequence shown here is derived from an EMBL/GenBank/DDBJ whole genome shotgun (WGS) entry which is preliminary data.</text>
</comment>
<evidence type="ECO:0000313" key="2">
    <source>
        <dbReference type="Proteomes" id="UP001075461"/>
    </source>
</evidence>
<accession>A0A9Q4KQH0</accession>
<gene>
    <name evidence="1" type="ORF">O6B92_08215</name>
</gene>
<dbReference type="EMBL" id="JAPXGP010000006">
    <property type="protein sequence ID" value="MCZ6162312.1"/>
    <property type="molecule type" value="Genomic_DNA"/>
</dbReference>
<organism evidence="1 2">
    <name type="scientific">Campylobacter ureolyticus</name>
    <dbReference type="NCBI Taxonomy" id="827"/>
    <lineage>
        <taxon>Bacteria</taxon>
        <taxon>Pseudomonadati</taxon>
        <taxon>Campylobacterota</taxon>
        <taxon>Epsilonproteobacteria</taxon>
        <taxon>Campylobacterales</taxon>
        <taxon>Campylobacteraceae</taxon>
        <taxon>Campylobacter</taxon>
    </lineage>
</organism>